<gene>
    <name evidence="3" type="ORF">CYMTET_43850</name>
</gene>
<reference evidence="3 4" key="1">
    <citation type="journal article" date="2015" name="Genome Biol. Evol.">
        <title>Comparative Genomics of a Bacterivorous Green Alga Reveals Evolutionary Causalities and Consequences of Phago-Mixotrophic Mode of Nutrition.</title>
        <authorList>
            <person name="Burns J.A."/>
            <person name="Paasch A."/>
            <person name="Narechania A."/>
            <person name="Kim E."/>
        </authorList>
    </citation>
    <scope>NUCLEOTIDE SEQUENCE [LARGE SCALE GENOMIC DNA]</scope>
    <source>
        <strain evidence="3 4">PLY_AMNH</strain>
    </source>
</reference>
<evidence type="ECO:0000313" key="4">
    <source>
        <dbReference type="Proteomes" id="UP001190700"/>
    </source>
</evidence>
<dbReference type="GO" id="GO:0008270">
    <property type="term" value="F:zinc ion binding"/>
    <property type="evidence" value="ECO:0007669"/>
    <property type="project" value="InterPro"/>
</dbReference>
<feature type="compositionally biased region" description="Basic residues" evidence="1">
    <location>
        <begin position="173"/>
        <end position="187"/>
    </location>
</feature>
<dbReference type="SMART" id="SM00343">
    <property type="entry name" value="ZnF_C2HC"/>
    <property type="match status" value="1"/>
</dbReference>
<accession>A0AAE0C1C8</accession>
<keyword evidence="4" id="KW-1185">Reference proteome</keyword>
<feature type="region of interest" description="Disordered" evidence="1">
    <location>
        <begin position="386"/>
        <end position="419"/>
    </location>
</feature>
<feature type="domain" description="CCHC-type" evidence="2">
    <location>
        <begin position="940"/>
        <end position="956"/>
    </location>
</feature>
<name>A0AAE0C1C8_9CHLO</name>
<sequence>MSKGALRREPAPRPLTSDPGPSGRYRARSPPGDTASTDRKWKAVRLGLRELSHGGTSPVSAVVWTEPASDGSGETYSLRRVELHSEGLNEAQARSRAMKAEHPHRISVRAVSVPKGKPGELGGYGVGLEELGRAVRVALQEAASGASSDSSHSHSGTDSTLSGRSSSDGTRQPPHRREKPSQRTRPRDRREAWGNSFAPLSSEAPGEEPIPVSRGPQSGQVSPPNARLAGAGGNRKSRRRKSAGGSGDPPSGSSSSNSGSEQEPRSDRGFSSPRRSSSDEEASALRSLRADLQLANSAHQEQLAMSGRKAQELQSMLAQATKSLSLLREEQRASEALRAVEARRQEELADERRAADSRHFRELMERELREQANHFQQLVSNLEAVRSRTPSPVESARVPVPSDQEGQVQPVEQEPPSVTTMDVGARASEWTPDHGEPHQWDYLSVGIDAVSEIKERLGALDPREPVSYEDFRSVSREFRRHMLEAGRAGCKPPNPGVTWAKRHKVVVTGPLQELSTVAGPDPCARCSRDSNCRLWSCRTVCKDSGKRERAYLPLCKFCTASTWSGAWEDFPAVRAPPPSQPDGSSGERGGEAGLTTPSGSDTPNGSSLCDDRPGGGGGPGGDDPDDEDPGGGDRPSGSEPLWPPGVRLRSDYEGRMRKEESMAQRDALKLVKETVDPYGKAESGTPHAFSRLLRLMRQVEQLKRQQPVSYAMGLQRVVAIGQEVGLREGDPVLTEHSLLTEVVRHCFDTSSSEYLELRGTLQESEGDQSLTLEKIVVPLAKLVVPERSQMVTLGPVLRRVRQAQGRSAAPRRVREFWDGLQLAHDVVTMLSNHNLTSPVAPSEIFDIFLSGLTSEIMRQVFLIADRKNQSILAMDRSDPKERQRLLSWAVEAERELQSAQERRVPPVQLMSVTEELLALAASKSTPTPTGQRVGSPEYTGCRLCKSMDHYAKDCPEQNRNRQEWAKAVLQESVEHLRDVLGDHGAVEALNATLDQDFVQEETQPGAPSDL</sequence>
<feature type="compositionally biased region" description="Basic and acidic residues" evidence="1">
    <location>
        <begin position="1"/>
        <end position="11"/>
    </location>
</feature>
<evidence type="ECO:0000313" key="3">
    <source>
        <dbReference type="EMBL" id="KAK3246617.1"/>
    </source>
</evidence>
<dbReference type="Proteomes" id="UP001190700">
    <property type="component" value="Unassembled WGS sequence"/>
</dbReference>
<evidence type="ECO:0000256" key="1">
    <source>
        <dbReference type="SAM" id="MobiDB-lite"/>
    </source>
</evidence>
<feature type="compositionally biased region" description="Polar residues" evidence="1">
    <location>
        <begin position="161"/>
        <end position="170"/>
    </location>
</feature>
<proteinExistence type="predicted"/>
<organism evidence="3 4">
    <name type="scientific">Cymbomonas tetramitiformis</name>
    <dbReference type="NCBI Taxonomy" id="36881"/>
    <lineage>
        <taxon>Eukaryota</taxon>
        <taxon>Viridiplantae</taxon>
        <taxon>Chlorophyta</taxon>
        <taxon>Pyramimonadophyceae</taxon>
        <taxon>Pyramimonadales</taxon>
        <taxon>Pyramimonadaceae</taxon>
        <taxon>Cymbomonas</taxon>
    </lineage>
</organism>
<feature type="compositionally biased region" description="Low complexity" evidence="1">
    <location>
        <begin position="248"/>
        <end position="260"/>
    </location>
</feature>
<dbReference type="InterPro" id="IPR001878">
    <property type="entry name" value="Znf_CCHC"/>
</dbReference>
<dbReference type="GO" id="GO:0003676">
    <property type="term" value="F:nucleic acid binding"/>
    <property type="evidence" value="ECO:0007669"/>
    <property type="project" value="InterPro"/>
</dbReference>
<feature type="compositionally biased region" description="Low complexity" evidence="1">
    <location>
        <begin position="404"/>
        <end position="418"/>
    </location>
</feature>
<feature type="compositionally biased region" description="Polar residues" evidence="1">
    <location>
        <begin position="595"/>
        <end position="607"/>
    </location>
</feature>
<protein>
    <recommendedName>
        <fullName evidence="2">CCHC-type domain-containing protein</fullName>
    </recommendedName>
</protein>
<comment type="caution">
    <text evidence="3">The sequence shown here is derived from an EMBL/GenBank/DDBJ whole genome shotgun (WGS) entry which is preliminary data.</text>
</comment>
<feature type="region of interest" description="Disordered" evidence="1">
    <location>
        <begin position="571"/>
        <end position="648"/>
    </location>
</feature>
<dbReference type="EMBL" id="LGRX02029636">
    <property type="protein sequence ID" value="KAK3246617.1"/>
    <property type="molecule type" value="Genomic_DNA"/>
</dbReference>
<feature type="compositionally biased region" description="Low complexity" evidence="1">
    <location>
        <begin position="143"/>
        <end position="160"/>
    </location>
</feature>
<feature type="region of interest" description="Disordered" evidence="1">
    <location>
        <begin position="1"/>
        <end position="40"/>
    </location>
</feature>
<evidence type="ECO:0000259" key="2">
    <source>
        <dbReference type="SMART" id="SM00343"/>
    </source>
</evidence>
<feature type="region of interest" description="Disordered" evidence="1">
    <location>
        <begin position="91"/>
        <end position="125"/>
    </location>
</feature>
<dbReference type="AlphaFoldDB" id="A0AAE0C1C8"/>
<feature type="region of interest" description="Disordered" evidence="1">
    <location>
        <begin position="140"/>
        <end position="285"/>
    </location>
</feature>